<comment type="caution">
    <text evidence="1">The sequence shown here is derived from an EMBL/GenBank/DDBJ whole genome shotgun (WGS) entry which is preliminary data.</text>
</comment>
<evidence type="ECO:0000313" key="1">
    <source>
        <dbReference type="EMBL" id="MBK1870966.1"/>
    </source>
</evidence>
<dbReference type="Proteomes" id="UP000616151">
    <property type="component" value="Unassembled WGS sequence"/>
</dbReference>
<dbReference type="EMBL" id="JAENHL010000008">
    <property type="protein sequence ID" value="MBK1870966.1"/>
    <property type="molecule type" value="Genomic_DNA"/>
</dbReference>
<organism evidence="1 2">
    <name type="scientific">Taklimakanibacter albus</name>
    <dbReference type="NCBI Taxonomy" id="2800327"/>
    <lineage>
        <taxon>Bacteria</taxon>
        <taxon>Pseudomonadati</taxon>
        <taxon>Pseudomonadota</taxon>
        <taxon>Alphaproteobacteria</taxon>
        <taxon>Hyphomicrobiales</taxon>
        <taxon>Aestuariivirgaceae</taxon>
        <taxon>Taklimakanibacter</taxon>
    </lineage>
</organism>
<evidence type="ECO:0000313" key="2">
    <source>
        <dbReference type="Proteomes" id="UP000616151"/>
    </source>
</evidence>
<sequence length="307" mass="32538">MQRPSLSQLQTLAEVAGSGSFLAAARKLGLTQPAVSLRIRELEQTVGLRLIERVGKKATLTRAGTTLLGFVREIEATLDEALRVLADQAGSVSGQVRLGTGATACIHLLPPVLRRLKERYPEIEITVRTGNSAEILAALGDNILDAAVVTLPAQGRSFAVTPLVTDELVAIFAAADAPSEDVTPQFFAGRKALLLYETAGNSRGLIDQWFRQGGELAKPGMELGNIEAIKKMVGAGLGPSIVPAMAVADDHEGLAVRSLVPRLERRLGLVLRRDKVPDRALKAVIAALEGLSGSPLDGPSLDRILRA</sequence>
<keyword evidence="2" id="KW-1185">Reference proteome</keyword>
<name>A0ACC5REM8_9HYPH</name>
<gene>
    <name evidence="1" type="ORF">JHL16_31665</name>
</gene>
<proteinExistence type="predicted"/>
<reference evidence="1" key="1">
    <citation type="submission" date="2021-01" db="EMBL/GenBank/DDBJ databases">
        <authorList>
            <person name="Sun Q."/>
        </authorList>
    </citation>
    <scope>NUCLEOTIDE SEQUENCE</scope>
    <source>
        <strain evidence="1">YIM B02566</strain>
    </source>
</reference>
<accession>A0ACC5REM8</accession>
<protein>
    <submittedName>
        <fullName evidence="1">LysR family transcriptional regulator</fullName>
    </submittedName>
</protein>